<protein>
    <submittedName>
        <fullName evidence="1">Uncharacterized protein</fullName>
    </submittedName>
</protein>
<organism evidence="1 2">
    <name type="scientific">Setomelanomma holmii</name>
    <dbReference type="NCBI Taxonomy" id="210430"/>
    <lineage>
        <taxon>Eukaryota</taxon>
        <taxon>Fungi</taxon>
        <taxon>Dikarya</taxon>
        <taxon>Ascomycota</taxon>
        <taxon>Pezizomycotina</taxon>
        <taxon>Dothideomycetes</taxon>
        <taxon>Pleosporomycetidae</taxon>
        <taxon>Pleosporales</taxon>
        <taxon>Pleosporineae</taxon>
        <taxon>Phaeosphaeriaceae</taxon>
        <taxon>Setomelanomma</taxon>
    </lineage>
</organism>
<dbReference type="EMBL" id="ML978165">
    <property type="protein sequence ID" value="KAF2033603.1"/>
    <property type="molecule type" value="Genomic_DNA"/>
</dbReference>
<dbReference type="Proteomes" id="UP000799777">
    <property type="component" value="Unassembled WGS sequence"/>
</dbReference>
<evidence type="ECO:0000313" key="2">
    <source>
        <dbReference type="Proteomes" id="UP000799777"/>
    </source>
</evidence>
<dbReference type="OrthoDB" id="2997776at2759"/>
<keyword evidence="2" id="KW-1185">Reference proteome</keyword>
<sequence>MTVPSLDVWFIIFDYISDHNTLWSILRNISRHTRICVDEYFRHAVLRHVVIDLVYSTIHSQPGPYYNYIHVPLRFDRLSDDSTRAVFRQVAFKERDSNDVDGSIHGWVPFIEQYCNETRQPTPIVTKKSASTKDKPMWEHEDKRWRREYHYQPRLRDHLSIGRDDRPPYFIKLPSYTQDTELVDLAIDCSAREISFDWRRTLSAFFLEQNFGVLADRGTEQKRIHDPALDAAVPNVILITRMEPSFDNRHLDNYRRARRKRLQPWLLRTNTACPVSIVCSPRTRSNT</sequence>
<evidence type="ECO:0000313" key="1">
    <source>
        <dbReference type="EMBL" id="KAF2033603.1"/>
    </source>
</evidence>
<dbReference type="AlphaFoldDB" id="A0A9P4LPY1"/>
<proteinExistence type="predicted"/>
<comment type="caution">
    <text evidence="1">The sequence shown here is derived from an EMBL/GenBank/DDBJ whole genome shotgun (WGS) entry which is preliminary data.</text>
</comment>
<accession>A0A9P4LPY1</accession>
<gene>
    <name evidence="1" type="ORF">EK21DRAFT_86093</name>
</gene>
<name>A0A9P4LPY1_9PLEO</name>
<reference evidence="1" key="1">
    <citation type="journal article" date="2020" name="Stud. Mycol.">
        <title>101 Dothideomycetes genomes: a test case for predicting lifestyles and emergence of pathogens.</title>
        <authorList>
            <person name="Haridas S."/>
            <person name="Albert R."/>
            <person name="Binder M."/>
            <person name="Bloem J."/>
            <person name="Labutti K."/>
            <person name="Salamov A."/>
            <person name="Andreopoulos B."/>
            <person name="Baker S."/>
            <person name="Barry K."/>
            <person name="Bills G."/>
            <person name="Bluhm B."/>
            <person name="Cannon C."/>
            <person name="Castanera R."/>
            <person name="Culley D."/>
            <person name="Daum C."/>
            <person name="Ezra D."/>
            <person name="Gonzalez J."/>
            <person name="Henrissat B."/>
            <person name="Kuo A."/>
            <person name="Liang C."/>
            <person name="Lipzen A."/>
            <person name="Lutzoni F."/>
            <person name="Magnuson J."/>
            <person name="Mondo S."/>
            <person name="Nolan M."/>
            <person name="Ohm R."/>
            <person name="Pangilinan J."/>
            <person name="Park H.-J."/>
            <person name="Ramirez L."/>
            <person name="Alfaro M."/>
            <person name="Sun H."/>
            <person name="Tritt A."/>
            <person name="Yoshinaga Y."/>
            <person name="Zwiers L.-H."/>
            <person name="Turgeon B."/>
            <person name="Goodwin S."/>
            <person name="Spatafora J."/>
            <person name="Crous P."/>
            <person name="Grigoriev I."/>
        </authorList>
    </citation>
    <scope>NUCLEOTIDE SEQUENCE</scope>
    <source>
        <strain evidence="1">CBS 110217</strain>
    </source>
</reference>